<evidence type="ECO:0000256" key="1">
    <source>
        <dbReference type="SAM" id="Phobius"/>
    </source>
</evidence>
<organism evidence="2 3">
    <name type="scientific">Roridomyces roridus</name>
    <dbReference type="NCBI Taxonomy" id="1738132"/>
    <lineage>
        <taxon>Eukaryota</taxon>
        <taxon>Fungi</taxon>
        <taxon>Dikarya</taxon>
        <taxon>Basidiomycota</taxon>
        <taxon>Agaricomycotina</taxon>
        <taxon>Agaricomycetes</taxon>
        <taxon>Agaricomycetidae</taxon>
        <taxon>Agaricales</taxon>
        <taxon>Marasmiineae</taxon>
        <taxon>Mycenaceae</taxon>
        <taxon>Roridomyces</taxon>
    </lineage>
</organism>
<feature type="transmembrane region" description="Helical" evidence="1">
    <location>
        <begin position="266"/>
        <end position="288"/>
    </location>
</feature>
<keyword evidence="3" id="KW-1185">Reference proteome</keyword>
<dbReference type="AlphaFoldDB" id="A0AAD7FV32"/>
<proteinExistence type="predicted"/>
<keyword evidence="1" id="KW-0472">Membrane</keyword>
<sequence>MPDEKSLRARHPGFYVKDANIDRHTCQRVVPMEVLNILSVQRTHCEYCLTLFTAIKAALQILGYDECYHMINTHRNIRDFDMWMEAVAAKYDGKGKFGRAEFDKLLGHCMAVTDAPCNLFAPELIDAYPDAKVILMERDIEAWYKSFGIIMDNTFVPVPRIVAFLDPLWTGRRAKFFRAWMEKQFGAKTAEEVREVAREIYRAHYAEIRRITPKERLLEYELGSGWEPLCKFLGKPVPDVPFPRVNEAAALREKIVMARRKGIRRAVQNVAGGLFICVVVAFGLYYAWIHI</sequence>
<comment type="caution">
    <text evidence="2">The sequence shown here is derived from an EMBL/GenBank/DDBJ whole genome shotgun (WGS) entry which is preliminary data.</text>
</comment>
<accession>A0AAD7FV32</accession>
<evidence type="ECO:0008006" key="4">
    <source>
        <dbReference type="Google" id="ProtNLM"/>
    </source>
</evidence>
<dbReference type="InterPro" id="IPR040632">
    <property type="entry name" value="Sulfotransfer_4"/>
</dbReference>
<reference evidence="2" key="1">
    <citation type="submission" date="2023-03" db="EMBL/GenBank/DDBJ databases">
        <title>Massive genome expansion in bonnet fungi (Mycena s.s.) driven by repeated elements and novel gene families across ecological guilds.</title>
        <authorList>
            <consortium name="Lawrence Berkeley National Laboratory"/>
            <person name="Harder C.B."/>
            <person name="Miyauchi S."/>
            <person name="Viragh M."/>
            <person name="Kuo A."/>
            <person name="Thoen E."/>
            <person name="Andreopoulos B."/>
            <person name="Lu D."/>
            <person name="Skrede I."/>
            <person name="Drula E."/>
            <person name="Henrissat B."/>
            <person name="Morin E."/>
            <person name="Kohler A."/>
            <person name="Barry K."/>
            <person name="LaButti K."/>
            <person name="Morin E."/>
            <person name="Salamov A."/>
            <person name="Lipzen A."/>
            <person name="Mereny Z."/>
            <person name="Hegedus B."/>
            <person name="Baldrian P."/>
            <person name="Stursova M."/>
            <person name="Weitz H."/>
            <person name="Taylor A."/>
            <person name="Grigoriev I.V."/>
            <person name="Nagy L.G."/>
            <person name="Martin F."/>
            <person name="Kauserud H."/>
        </authorList>
    </citation>
    <scope>NUCLEOTIDE SEQUENCE</scope>
    <source>
        <strain evidence="2">9284</strain>
    </source>
</reference>
<dbReference type="SUPFAM" id="SSF52540">
    <property type="entry name" value="P-loop containing nucleoside triphosphate hydrolases"/>
    <property type="match status" value="1"/>
</dbReference>
<evidence type="ECO:0000313" key="2">
    <source>
        <dbReference type="EMBL" id="KAJ7640985.1"/>
    </source>
</evidence>
<protein>
    <recommendedName>
        <fullName evidence="4">NAD dependent epimerase/dehydratase</fullName>
    </recommendedName>
</protein>
<evidence type="ECO:0000313" key="3">
    <source>
        <dbReference type="Proteomes" id="UP001221142"/>
    </source>
</evidence>
<keyword evidence="1" id="KW-0812">Transmembrane</keyword>
<dbReference type="Pfam" id="PF17784">
    <property type="entry name" value="Sulfotransfer_4"/>
    <property type="match status" value="1"/>
</dbReference>
<name>A0AAD7FV32_9AGAR</name>
<dbReference type="EMBL" id="JARKIF010000004">
    <property type="protein sequence ID" value="KAJ7640985.1"/>
    <property type="molecule type" value="Genomic_DNA"/>
</dbReference>
<keyword evidence="1" id="KW-1133">Transmembrane helix</keyword>
<dbReference type="PANTHER" id="PTHR36978:SF4">
    <property type="entry name" value="P-LOOP CONTAINING NUCLEOSIDE TRIPHOSPHATE HYDROLASE PROTEIN"/>
    <property type="match status" value="1"/>
</dbReference>
<gene>
    <name evidence="2" type="ORF">FB45DRAFT_1124278</name>
</gene>
<dbReference type="Gene3D" id="3.40.50.300">
    <property type="entry name" value="P-loop containing nucleotide triphosphate hydrolases"/>
    <property type="match status" value="1"/>
</dbReference>
<dbReference type="InterPro" id="IPR027417">
    <property type="entry name" value="P-loop_NTPase"/>
</dbReference>
<dbReference type="Proteomes" id="UP001221142">
    <property type="component" value="Unassembled WGS sequence"/>
</dbReference>
<dbReference type="PANTHER" id="PTHR36978">
    <property type="entry name" value="P-LOOP CONTAINING NUCLEOTIDE TRIPHOSPHATE HYDROLASE"/>
    <property type="match status" value="1"/>
</dbReference>